<dbReference type="PATRIC" id="fig|230361.4.peg.739"/>
<evidence type="ECO:0000256" key="1">
    <source>
        <dbReference type="SAM" id="Phobius"/>
    </source>
</evidence>
<feature type="transmembrane region" description="Helical" evidence="1">
    <location>
        <begin position="43"/>
        <end position="62"/>
    </location>
</feature>
<sequence>MVFIPSYVPAEFLSMYLPAIYAGLIVGFIGSMAIAMRREEIHILILTDLIGLAMIFVVSAVGTDLAEALILPGLVVELAETLAISEILLSREMHKIDADPRRNLTKATSLFPQPFALDMEIMTTAPNFIALVLIAYGIFLTGFTGGAVAGGGIVLYALSKKARGLPVLILDGIAGVSGIAWCLWIIGFVLFFVAPNMWVLSLFLAACGLLLKVASKVGLIGLLMREDIDKE</sequence>
<proteinExistence type="predicted"/>
<evidence type="ECO:0000313" key="2">
    <source>
        <dbReference type="EMBL" id="ALT68511.1"/>
    </source>
</evidence>
<accession>A0A0U3CS90</accession>
<dbReference type="RefSeq" id="WP_058738825.1">
    <property type="nucleotide sequence ID" value="NZ_CP011266.1"/>
</dbReference>
<feature type="transmembrane region" description="Helical" evidence="1">
    <location>
        <begin position="15"/>
        <end position="36"/>
    </location>
</feature>
<feature type="transmembrane region" description="Helical" evidence="1">
    <location>
        <begin position="198"/>
        <end position="223"/>
    </location>
</feature>
<keyword evidence="1" id="KW-1133">Transmembrane helix</keyword>
<name>A0A0U3CS90_9EURY</name>
<keyword evidence="1" id="KW-0812">Transmembrane</keyword>
<organism evidence="2 3">
    <name type="scientific">Methanobrevibacter millerae</name>
    <dbReference type="NCBI Taxonomy" id="230361"/>
    <lineage>
        <taxon>Archaea</taxon>
        <taxon>Methanobacteriati</taxon>
        <taxon>Methanobacteriota</taxon>
        <taxon>Methanomada group</taxon>
        <taxon>Methanobacteria</taxon>
        <taxon>Methanobacteriales</taxon>
        <taxon>Methanobacteriaceae</taxon>
        <taxon>Methanobrevibacter</taxon>
    </lineage>
</organism>
<dbReference type="KEGG" id="mmil:sm9_0715"/>
<dbReference type="EMBL" id="CP011266">
    <property type="protein sequence ID" value="ALT68511.1"/>
    <property type="molecule type" value="Genomic_DNA"/>
</dbReference>
<gene>
    <name evidence="2" type="primary">ehaG</name>
    <name evidence="2" type="ORF">sm9_0715</name>
</gene>
<feature type="transmembrane region" description="Helical" evidence="1">
    <location>
        <begin position="168"/>
        <end position="192"/>
    </location>
</feature>
<evidence type="ECO:0000313" key="3">
    <source>
        <dbReference type="Proteomes" id="UP000067738"/>
    </source>
</evidence>
<keyword evidence="1" id="KW-0472">Membrane</keyword>
<feature type="transmembrane region" description="Helical" evidence="1">
    <location>
        <begin position="128"/>
        <end position="156"/>
    </location>
</feature>
<dbReference type="OrthoDB" id="65410at2157"/>
<dbReference type="InterPro" id="IPR019212">
    <property type="entry name" value="EhaG-like"/>
</dbReference>
<keyword evidence="3" id="KW-1185">Reference proteome</keyword>
<reference evidence="2 3" key="1">
    <citation type="submission" date="2015-04" db="EMBL/GenBank/DDBJ databases">
        <title>The complete genome sequence of the rumen methanogen Methanobrevibacter millerae SM9.</title>
        <authorList>
            <person name="Leahy S.C."/>
            <person name="Kelly W.J."/>
            <person name="Pacheco D.M."/>
            <person name="Li D."/>
            <person name="Altermann E."/>
            <person name="Attwood G.T."/>
        </authorList>
    </citation>
    <scope>NUCLEOTIDE SEQUENCE [LARGE SCALE GENOMIC DNA]</scope>
    <source>
        <strain evidence="2 3">SM9</strain>
    </source>
</reference>
<dbReference type="GeneID" id="26735688"/>
<dbReference type="AlphaFoldDB" id="A0A0U3CS90"/>
<protein>
    <submittedName>
        <fullName evidence="2">Energy-converting hydrogenase A subunit G EhaG</fullName>
    </submittedName>
</protein>
<dbReference type="Pfam" id="PF09878">
    <property type="entry name" value="EhaG"/>
    <property type="match status" value="1"/>
</dbReference>
<dbReference type="Proteomes" id="UP000067738">
    <property type="component" value="Chromosome"/>
</dbReference>